<reference evidence="2" key="1">
    <citation type="journal article" date="2023" name="Nat. Commun.">
        <title>Genomic dissection of endemic carbapenem resistance reveals metallo-beta-lactamase dissemination through clonal, plasmid and integron transfer.</title>
        <authorList>
            <person name="Macesic N."/>
            <person name="Hawkey J."/>
            <person name="Vezina B."/>
            <person name="Wisniewski J.A."/>
            <person name="Cottingham H."/>
            <person name="Blakeway L.V."/>
            <person name="Harshegyi T."/>
            <person name="Pragastis K."/>
            <person name="Badoordeen G.Z."/>
            <person name="Dennison A."/>
            <person name="Spelman D.W."/>
            <person name="Jenney A.W.J."/>
            <person name="Peleg A.Y."/>
        </authorList>
    </citation>
    <scope>NUCLEOTIDE SEQUENCE</scope>
    <source>
        <strain evidence="2">CPO071</strain>
    </source>
</reference>
<evidence type="ECO:0000313" key="2">
    <source>
        <dbReference type="EMBL" id="MEC6061071.1"/>
    </source>
</evidence>
<gene>
    <name evidence="2" type="ORF">QAB22_032175</name>
</gene>
<evidence type="ECO:0000259" key="1">
    <source>
        <dbReference type="PROSITE" id="PS50943"/>
    </source>
</evidence>
<dbReference type="AlphaFoldDB" id="A0AAW9PX83"/>
<sequence length="89" mass="10504">MRRSTIRKGLTQKEMAERFNISVKTVKKYTSEPREQYEQTAADRRRQAYELRSQGLKWQQVADKMGCSYHGAVALYRRYVALDMPKNSL</sequence>
<dbReference type="PROSITE" id="PS50943">
    <property type="entry name" value="HTH_CROC1"/>
    <property type="match status" value="1"/>
</dbReference>
<organism evidence="2 3">
    <name type="scientific">Klebsiella variicola</name>
    <dbReference type="NCBI Taxonomy" id="244366"/>
    <lineage>
        <taxon>Bacteria</taxon>
        <taxon>Pseudomonadati</taxon>
        <taxon>Pseudomonadota</taxon>
        <taxon>Gammaproteobacteria</taxon>
        <taxon>Enterobacterales</taxon>
        <taxon>Enterobacteriaceae</taxon>
        <taxon>Klebsiella/Raoultella group</taxon>
        <taxon>Klebsiella</taxon>
        <taxon>Klebsiella pneumoniae complex</taxon>
    </lineage>
</organism>
<comment type="caution">
    <text evidence="2">The sequence shown here is derived from an EMBL/GenBank/DDBJ whole genome shotgun (WGS) entry which is preliminary data.</text>
</comment>
<name>A0AAW9PX83_KLEVA</name>
<proteinExistence type="predicted"/>
<dbReference type="Gene3D" id="1.10.10.10">
    <property type="entry name" value="Winged helix-like DNA-binding domain superfamily/Winged helix DNA-binding domain"/>
    <property type="match status" value="1"/>
</dbReference>
<dbReference type="InterPro" id="IPR001387">
    <property type="entry name" value="Cro/C1-type_HTH"/>
</dbReference>
<dbReference type="InterPro" id="IPR036388">
    <property type="entry name" value="WH-like_DNA-bd_sf"/>
</dbReference>
<dbReference type="Proteomes" id="UP001176846">
    <property type="component" value="Unassembled WGS sequence"/>
</dbReference>
<protein>
    <submittedName>
        <fullName evidence="2">Response regulator transcription factor</fullName>
    </submittedName>
</protein>
<accession>A0AAW9PX83</accession>
<reference evidence="2" key="2">
    <citation type="submission" date="2024-01" db="EMBL/GenBank/DDBJ databases">
        <authorList>
            <person name="Macesic N."/>
        </authorList>
    </citation>
    <scope>NUCLEOTIDE SEQUENCE</scope>
    <source>
        <strain evidence="2">CPO071</strain>
    </source>
</reference>
<feature type="domain" description="HTH cro/C1-type" evidence="1">
    <location>
        <begin position="7"/>
        <end position="29"/>
    </location>
</feature>
<evidence type="ECO:0000313" key="3">
    <source>
        <dbReference type="Proteomes" id="UP001176846"/>
    </source>
</evidence>
<dbReference type="RefSeq" id="WP_021197950.1">
    <property type="nucleotide sequence ID" value="NZ_JARTTN020000008.1"/>
</dbReference>
<dbReference type="EMBL" id="JARTTN020000008">
    <property type="protein sequence ID" value="MEC6061071.1"/>
    <property type="molecule type" value="Genomic_DNA"/>
</dbReference>